<dbReference type="SMART" id="SM00494">
    <property type="entry name" value="ChtBD2"/>
    <property type="match status" value="1"/>
</dbReference>
<evidence type="ECO:0000256" key="1">
    <source>
        <dbReference type="SAM" id="SignalP"/>
    </source>
</evidence>
<evidence type="ECO:0000313" key="4">
    <source>
        <dbReference type="Proteomes" id="UP000694888"/>
    </source>
</evidence>
<dbReference type="CDD" id="cd01472">
    <property type="entry name" value="vWA_collagen"/>
    <property type="match status" value="1"/>
</dbReference>
<dbReference type="InterPro" id="IPR036508">
    <property type="entry name" value="Chitin-bd_dom_sf"/>
</dbReference>
<sequence length="649" mass="70335">MKSLGTRAASLLLSLFHVVSCATDLTRVEGLGGDTVVSATLARIHETCLFPNDYLFLRRLAHVVSDDGTNNNTYRAGFHGGLWQIREQDYDMTHNVVGVDYSGLETSLNVSWSQTNWTDLRKPLYSGIAAMLTLVRLSPIPRDSAAQSQFYQIHLAGQAQEFLDGIATLDIGCRSNNLDMAFVLDSSGSVDVADYEKSKTFTASIVEGFDVRPDSVRVAAIAFSKNIAHEFDLNTYNTAQDVKDAVMRIGKESAETRTDLALDFLRETIFTHQRGARNNSAKIAIVQTDGKSTEPALTGPAAQALRDEGIVVFVIGIGSGINETELHTIASSPTCTRVRLLADFTELTSILADIEQAACKTEVIQPVNTSSSYHCGGDNTVKLTAAAQLTISVRSESAGLRLSGSFEITQPNAAFNDFFSVVNNSRPTVMYVQNASQPLFVNIVSADPDCDSNYLMAVHGRNSLKKTGAHNLCYKDPQMLKCSDLDFVKSHDYITVDASTHSVASLVCVGGATGYKSHPDTPTKYLYCDAGGVAYVADCPSGFAYLESAEDCIAPASNDPEVMCDVCTKENVDLGLFCFPTLTSESLYVNCTDVSTCVLEQCPTSYVYVPDDQECALGRSSLSKQSVSWHLMLLSVCASFCFKATARPF</sequence>
<evidence type="ECO:0000259" key="2">
    <source>
        <dbReference type="PROSITE" id="PS50234"/>
    </source>
</evidence>
<dbReference type="PANTHER" id="PTHR24020">
    <property type="entry name" value="COLLAGEN ALPHA"/>
    <property type="match status" value="1"/>
</dbReference>
<proteinExistence type="predicted"/>
<dbReference type="SUPFAM" id="SSF57625">
    <property type="entry name" value="Invertebrate chitin-binding proteins"/>
    <property type="match status" value="1"/>
</dbReference>
<feature type="domain" description="VWFA" evidence="2">
    <location>
        <begin position="179"/>
        <end position="354"/>
    </location>
</feature>
<dbReference type="InterPro" id="IPR036465">
    <property type="entry name" value="vWFA_dom_sf"/>
</dbReference>
<name>A0ABM0JQG0_APLCA</name>
<dbReference type="SMART" id="SM00327">
    <property type="entry name" value="VWA"/>
    <property type="match status" value="1"/>
</dbReference>
<dbReference type="PROSITE" id="PS50940">
    <property type="entry name" value="CHIT_BIND_II"/>
    <property type="match status" value="1"/>
</dbReference>
<dbReference type="Pfam" id="PF00092">
    <property type="entry name" value="VWA"/>
    <property type="match status" value="1"/>
</dbReference>
<feature type="chain" id="PRO_5047000665" evidence="1">
    <location>
        <begin position="22"/>
        <end position="649"/>
    </location>
</feature>
<keyword evidence="1" id="KW-0732">Signal</keyword>
<feature type="signal peptide" evidence="1">
    <location>
        <begin position="1"/>
        <end position="21"/>
    </location>
</feature>
<dbReference type="InterPro" id="IPR002035">
    <property type="entry name" value="VWF_A"/>
</dbReference>
<protein>
    <submittedName>
        <fullName evidence="5">Uncharacterized protein LOC101847656</fullName>
    </submittedName>
</protein>
<dbReference type="GeneID" id="101847656"/>
<keyword evidence="4" id="KW-1185">Reference proteome</keyword>
<dbReference type="PRINTS" id="PR00453">
    <property type="entry name" value="VWFADOMAIN"/>
</dbReference>
<dbReference type="RefSeq" id="XP_005099133.2">
    <property type="nucleotide sequence ID" value="XM_005099076.3"/>
</dbReference>
<dbReference type="InterPro" id="IPR002557">
    <property type="entry name" value="Chitin-bd_dom"/>
</dbReference>
<gene>
    <name evidence="5" type="primary">LOC101847656</name>
</gene>
<dbReference type="SUPFAM" id="SSF53300">
    <property type="entry name" value="vWA-like"/>
    <property type="match status" value="1"/>
</dbReference>
<reference evidence="5" key="1">
    <citation type="submission" date="2025-08" db="UniProtKB">
        <authorList>
            <consortium name="RefSeq"/>
        </authorList>
    </citation>
    <scope>IDENTIFICATION</scope>
</reference>
<dbReference type="Gene3D" id="3.40.50.410">
    <property type="entry name" value="von Willebrand factor, type A domain"/>
    <property type="match status" value="1"/>
</dbReference>
<evidence type="ECO:0000259" key="3">
    <source>
        <dbReference type="PROSITE" id="PS50940"/>
    </source>
</evidence>
<feature type="domain" description="Chitin-binding type-2" evidence="3">
    <location>
        <begin position="505"/>
        <end position="566"/>
    </location>
</feature>
<accession>A0ABM0JQG0</accession>
<dbReference type="InterPro" id="IPR050525">
    <property type="entry name" value="ECM_Assembly_Org"/>
</dbReference>
<organism evidence="4 5">
    <name type="scientific">Aplysia californica</name>
    <name type="common">California sea hare</name>
    <dbReference type="NCBI Taxonomy" id="6500"/>
    <lineage>
        <taxon>Eukaryota</taxon>
        <taxon>Metazoa</taxon>
        <taxon>Spiralia</taxon>
        <taxon>Lophotrochozoa</taxon>
        <taxon>Mollusca</taxon>
        <taxon>Gastropoda</taxon>
        <taxon>Heterobranchia</taxon>
        <taxon>Euthyneura</taxon>
        <taxon>Tectipleura</taxon>
        <taxon>Aplysiida</taxon>
        <taxon>Aplysioidea</taxon>
        <taxon>Aplysiidae</taxon>
        <taxon>Aplysia</taxon>
    </lineage>
</organism>
<dbReference type="PROSITE" id="PS50234">
    <property type="entry name" value="VWFA"/>
    <property type="match status" value="1"/>
</dbReference>
<dbReference type="PANTHER" id="PTHR24020:SF20">
    <property type="entry name" value="PH DOMAIN-CONTAINING PROTEIN"/>
    <property type="match status" value="1"/>
</dbReference>
<evidence type="ECO:0000313" key="5">
    <source>
        <dbReference type="RefSeq" id="XP_005099133.2"/>
    </source>
</evidence>
<dbReference type="Proteomes" id="UP000694888">
    <property type="component" value="Unplaced"/>
</dbReference>